<dbReference type="EMBL" id="JAACFV010000087">
    <property type="protein sequence ID" value="KAF7506440.1"/>
    <property type="molecule type" value="Genomic_DNA"/>
</dbReference>
<dbReference type="OrthoDB" id="74360at2759"/>
<protein>
    <recommendedName>
        <fullName evidence="3">FAD/NAD(P)-binding domain-containing protein</fullName>
    </recommendedName>
</protein>
<organism evidence="1 2">
    <name type="scientific">Endocarpon pusillum</name>
    <dbReference type="NCBI Taxonomy" id="364733"/>
    <lineage>
        <taxon>Eukaryota</taxon>
        <taxon>Fungi</taxon>
        <taxon>Dikarya</taxon>
        <taxon>Ascomycota</taxon>
        <taxon>Pezizomycotina</taxon>
        <taxon>Eurotiomycetes</taxon>
        <taxon>Chaetothyriomycetidae</taxon>
        <taxon>Verrucariales</taxon>
        <taxon>Verrucariaceae</taxon>
        <taxon>Endocarpon</taxon>
    </lineage>
</organism>
<keyword evidence="2" id="KW-1185">Reference proteome</keyword>
<dbReference type="AlphaFoldDB" id="A0A8H7E2L2"/>
<dbReference type="SUPFAM" id="SSF51905">
    <property type="entry name" value="FAD/NAD(P)-binding domain"/>
    <property type="match status" value="1"/>
</dbReference>
<evidence type="ECO:0008006" key="3">
    <source>
        <dbReference type="Google" id="ProtNLM"/>
    </source>
</evidence>
<dbReference type="InterPro" id="IPR036188">
    <property type="entry name" value="FAD/NAD-bd_sf"/>
</dbReference>
<evidence type="ECO:0000313" key="2">
    <source>
        <dbReference type="Proteomes" id="UP000606974"/>
    </source>
</evidence>
<gene>
    <name evidence="1" type="ORF">GJ744_011794</name>
</gene>
<evidence type="ECO:0000313" key="1">
    <source>
        <dbReference type="EMBL" id="KAF7506440.1"/>
    </source>
</evidence>
<dbReference type="Gene3D" id="3.50.50.60">
    <property type="entry name" value="FAD/NAD(P)-binding domain"/>
    <property type="match status" value="1"/>
</dbReference>
<proteinExistence type="predicted"/>
<name>A0A8H7E2L2_9EURO</name>
<sequence length="97" mass="10907">MEYHRRKFKFLHYAGGSYIVGASQLIIDGHIKAKQGTVARINPHSLLLDDGTELPADEIIWATGSTSMLDMTRKIMATYSANQLKEVWGLDEEGELR</sequence>
<dbReference type="Proteomes" id="UP000606974">
    <property type="component" value="Unassembled WGS sequence"/>
</dbReference>
<reference evidence="1" key="1">
    <citation type="submission" date="2020-02" db="EMBL/GenBank/DDBJ databases">
        <authorList>
            <person name="Palmer J.M."/>
        </authorList>
    </citation>
    <scope>NUCLEOTIDE SEQUENCE</scope>
    <source>
        <strain evidence="1">EPUS1.4</strain>
        <tissue evidence="1">Thallus</tissue>
    </source>
</reference>
<accession>A0A8H7E2L2</accession>
<comment type="caution">
    <text evidence="1">The sequence shown here is derived from an EMBL/GenBank/DDBJ whole genome shotgun (WGS) entry which is preliminary data.</text>
</comment>